<name>A0AAX0WWJ1_9GAMM</name>
<gene>
    <name evidence="1" type="ORF">A6J39_016875</name>
</gene>
<accession>A0AAX0WWJ1</accession>
<evidence type="ECO:0008006" key="3">
    <source>
        <dbReference type="Google" id="ProtNLM"/>
    </source>
</evidence>
<proteinExistence type="predicted"/>
<evidence type="ECO:0000313" key="2">
    <source>
        <dbReference type="Proteomes" id="UP000192511"/>
    </source>
</evidence>
<dbReference type="RefSeq" id="WP_019234794.1">
    <property type="nucleotide sequence ID" value="NZ_CAAAHR010000075.1"/>
</dbReference>
<evidence type="ECO:0000313" key="1">
    <source>
        <dbReference type="EMBL" id="PNL62744.1"/>
    </source>
</evidence>
<protein>
    <recommendedName>
        <fullName evidence="3">Type IV secretion protein Dot</fullName>
    </recommendedName>
</protein>
<comment type="caution">
    <text evidence="1">The sequence shown here is derived from an EMBL/GenBank/DDBJ whole genome shotgun (WGS) entry which is preliminary data.</text>
</comment>
<dbReference type="EMBL" id="NBTX02000004">
    <property type="protein sequence ID" value="PNL62744.1"/>
    <property type="molecule type" value="Genomic_DNA"/>
</dbReference>
<dbReference type="Proteomes" id="UP000192511">
    <property type="component" value="Unassembled WGS sequence"/>
</dbReference>
<sequence>MTGDNDTRCLDAPRLRTSTQTIIKALKPETQELMQSSAPGSEGGNDKEVKVDGNNIFLNRLNKLGLGSDPRMITLIGRYPQFGNRLISVFKALRELKIPLTDQLENIINQNISNIGGVVNLLGVMNELDINPNFVPMELLFQAARSDSTVAQSVRTLHDGRLLDKSSFNLILAYPDESLNIVQLLIELQEHAYNPDFLIDKLRESLISTTHLGTTLNLLSLLLAKDIYDLGIVDILLKQDRFIDRIYEGARKLSEVPELLSNYFYLLEKNPENANIFAKNLLLLHSESLISHCSPREDFLKVSQLGVGAFHFMNYLQKAGMLNAENYQKIYENNSFLERTDVVTKLTSLPLMTQFTKHELGKMLALVAKPAISITLSDVHRFIDVLEDHQICNSKQGTRLPQGR</sequence>
<dbReference type="AlphaFoldDB" id="A0AAX0WWJ1"/>
<dbReference type="GeneID" id="98064848"/>
<organism evidence="1 2">
    <name type="scientific">Legionella anisa</name>
    <dbReference type="NCBI Taxonomy" id="28082"/>
    <lineage>
        <taxon>Bacteria</taxon>
        <taxon>Pseudomonadati</taxon>
        <taxon>Pseudomonadota</taxon>
        <taxon>Gammaproteobacteria</taxon>
        <taxon>Legionellales</taxon>
        <taxon>Legionellaceae</taxon>
        <taxon>Legionella</taxon>
    </lineage>
</organism>
<keyword evidence="2" id="KW-1185">Reference proteome</keyword>
<reference evidence="1" key="1">
    <citation type="submission" date="2017-12" db="EMBL/GenBank/DDBJ databases">
        <title>FDA dAtabase for Regulatory Grade micrObial Sequences (FDA-ARGOS): Supporting development and validation of Infectious Disease Dx tests.</title>
        <authorList>
            <person name="Kerrigan L."/>
            <person name="Tallon L.J."/>
            <person name="Sadzewicz L."/>
            <person name="Sengamalay N."/>
            <person name="Ott S."/>
            <person name="Godinez A."/>
            <person name="Nagaraj S."/>
            <person name="Vavikolanu K."/>
            <person name="Vyas G."/>
            <person name="Nadendla S."/>
            <person name="Aluvathingal J."/>
            <person name="Sichtig H."/>
        </authorList>
    </citation>
    <scope>NUCLEOTIDE SEQUENCE [LARGE SCALE GENOMIC DNA]</scope>
    <source>
        <strain evidence="1">FDAARGOS_200</strain>
    </source>
</reference>